<reference evidence="6" key="1">
    <citation type="journal article" date="2019" name="Int. J. Syst. Evol. Microbiol.">
        <title>The Global Catalogue of Microorganisms (GCM) 10K type strain sequencing project: providing services to taxonomists for standard genome sequencing and annotation.</title>
        <authorList>
            <consortium name="The Broad Institute Genomics Platform"/>
            <consortium name="The Broad Institute Genome Sequencing Center for Infectious Disease"/>
            <person name="Wu L."/>
            <person name="Ma J."/>
        </authorList>
    </citation>
    <scope>NUCLEOTIDE SEQUENCE [LARGE SCALE GENOMIC DNA]</scope>
    <source>
        <strain evidence="6">CCM 8391</strain>
    </source>
</reference>
<dbReference type="EMBL" id="JBHSQW010000023">
    <property type="protein sequence ID" value="MFC5994676.1"/>
    <property type="molecule type" value="Genomic_DNA"/>
</dbReference>
<feature type="domain" description="PucR C-terminal helix-turn-helix" evidence="3">
    <location>
        <begin position="457"/>
        <end position="515"/>
    </location>
</feature>
<gene>
    <name evidence="5" type="ORF">ACFQE5_10695</name>
</gene>
<dbReference type="InterPro" id="IPR051448">
    <property type="entry name" value="CdaR-like_regulators"/>
</dbReference>
<keyword evidence="6" id="KW-1185">Reference proteome</keyword>
<dbReference type="InterPro" id="IPR041522">
    <property type="entry name" value="CdaR_GGDEF"/>
</dbReference>
<feature type="domain" description="Purine catabolism PurC-like" evidence="2">
    <location>
        <begin position="22"/>
        <end position="120"/>
    </location>
</feature>
<dbReference type="PANTHER" id="PTHR33744:SF7">
    <property type="entry name" value="PUCR FAMILY TRANSCRIPTIONAL REGULATOR"/>
    <property type="match status" value="1"/>
</dbReference>
<dbReference type="Pfam" id="PF17853">
    <property type="entry name" value="GGDEF_2"/>
    <property type="match status" value="1"/>
</dbReference>
<dbReference type="Pfam" id="PF07905">
    <property type="entry name" value="PucR"/>
    <property type="match status" value="1"/>
</dbReference>
<dbReference type="Proteomes" id="UP001596302">
    <property type="component" value="Unassembled WGS sequence"/>
</dbReference>
<evidence type="ECO:0000313" key="6">
    <source>
        <dbReference type="Proteomes" id="UP001596302"/>
    </source>
</evidence>
<sequence>MIFPDPARPLAEPGRRLRVRHLLGVGELTGAELIGGHDGLDREITEVAVLHGTGDTEAVGQGTLVITASRAVAGYELEVLIRAAHSKGAVAVVVLGQIRILRSTRQMADRRDLPVIVVPTGEPVQLATRLAAHVLEPTRLAVQRALQVLNRLPGAPTSTEQILQPLRESLQAPVVLLGRDRTVLAGSADFTLADVELPSYAQVIPAGHGHQVLAPVFVDDPVRPDLWLGTQLPASHQVWLDGVAQLLKVAAFPIAALTARERIRGEQDARDRSTLLAELMDATQALGRHTVQRALHVGWRLDGWHTGVYLQLELGIEHAPDSTAALARALRAQGLVGVLAERSDGWVFWFTDDAEPPSTTFRSTRLAVAHAVESLRDRLPLIAGVGRPYEGHTGIGRTVREAREACLFAGMTSRRSPVEHIDELGARRILARWHESEAFSSYARTVLAPLLGGEDVLLDTLQVYLDRESSASAAASFLGVHRNTVNQRVERAERALGVDLSRPDDRLVIQLACRVVRGSEQARLPS</sequence>
<dbReference type="InterPro" id="IPR012914">
    <property type="entry name" value="PucR_dom"/>
</dbReference>
<dbReference type="RefSeq" id="WP_379584696.1">
    <property type="nucleotide sequence ID" value="NZ_JBHSQW010000023.1"/>
</dbReference>
<dbReference type="InterPro" id="IPR042070">
    <property type="entry name" value="PucR_C-HTH_sf"/>
</dbReference>
<evidence type="ECO:0000259" key="2">
    <source>
        <dbReference type="Pfam" id="PF07905"/>
    </source>
</evidence>
<comment type="caution">
    <text evidence="5">The sequence shown here is derived from an EMBL/GenBank/DDBJ whole genome shotgun (WGS) entry which is preliminary data.</text>
</comment>
<dbReference type="Pfam" id="PF13556">
    <property type="entry name" value="HTH_30"/>
    <property type="match status" value="1"/>
</dbReference>
<evidence type="ECO:0000313" key="5">
    <source>
        <dbReference type="EMBL" id="MFC5994676.1"/>
    </source>
</evidence>
<dbReference type="Gene3D" id="1.10.10.2840">
    <property type="entry name" value="PucR C-terminal helix-turn-helix domain"/>
    <property type="match status" value="1"/>
</dbReference>
<protein>
    <submittedName>
        <fullName evidence="5">Helix-turn-helix domain-containing protein</fullName>
    </submittedName>
</protein>
<name>A0ABW1J1H6_9PSEU</name>
<dbReference type="InterPro" id="IPR025736">
    <property type="entry name" value="PucR_C-HTH_dom"/>
</dbReference>
<accession>A0ABW1J1H6</accession>
<comment type="similarity">
    <text evidence="1">Belongs to the CdaR family.</text>
</comment>
<feature type="domain" description="CdaR GGDEF-like" evidence="4">
    <location>
        <begin position="290"/>
        <end position="405"/>
    </location>
</feature>
<evidence type="ECO:0000259" key="4">
    <source>
        <dbReference type="Pfam" id="PF17853"/>
    </source>
</evidence>
<dbReference type="PANTHER" id="PTHR33744">
    <property type="entry name" value="CARBOHYDRATE DIACID REGULATOR"/>
    <property type="match status" value="1"/>
</dbReference>
<evidence type="ECO:0000256" key="1">
    <source>
        <dbReference type="ARBA" id="ARBA00006754"/>
    </source>
</evidence>
<organism evidence="5 6">
    <name type="scientific">Pseudonocardia hispaniensis</name>
    <dbReference type="NCBI Taxonomy" id="904933"/>
    <lineage>
        <taxon>Bacteria</taxon>
        <taxon>Bacillati</taxon>
        <taxon>Actinomycetota</taxon>
        <taxon>Actinomycetes</taxon>
        <taxon>Pseudonocardiales</taxon>
        <taxon>Pseudonocardiaceae</taxon>
        <taxon>Pseudonocardia</taxon>
    </lineage>
</organism>
<proteinExistence type="inferred from homology"/>
<evidence type="ECO:0000259" key="3">
    <source>
        <dbReference type="Pfam" id="PF13556"/>
    </source>
</evidence>